<evidence type="ECO:0000256" key="2">
    <source>
        <dbReference type="SAM" id="Coils"/>
    </source>
</evidence>
<gene>
    <name evidence="4" type="ORF">DW084_10675</name>
</gene>
<dbReference type="AlphaFoldDB" id="A0A415ESD3"/>
<dbReference type="InterPro" id="IPR011990">
    <property type="entry name" value="TPR-like_helical_dom_sf"/>
</dbReference>
<dbReference type="EMBL" id="QRMZ01000013">
    <property type="protein sequence ID" value="RHK05974.1"/>
    <property type="molecule type" value="Genomic_DNA"/>
</dbReference>
<evidence type="ECO:0000256" key="1">
    <source>
        <dbReference type="PROSITE-ProRule" id="PRU00339"/>
    </source>
</evidence>
<evidence type="ECO:0000256" key="3">
    <source>
        <dbReference type="SAM" id="MobiDB-lite"/>
    </source>
</evidence>
<feature type="coiled-coil region" evidence="2">
    <location>
        <begin position="54"/>
        <end position="81"/>
    </location>
</feature>
<name>A0A415ESD3_ENTCA</name>
<keyword evidence="1" id="KW-0802">TPR repeat</keyword>
<organism evidence="4 5">
    <name type="scientific">Enterococcus casseliflavus</name>
    <name type="common">Enterococcus flavescens</name>
    <dbReference type="NCBI Taxonomy" id="37734"/>
    <lineage>
        <taxon>Bacteria</taxon>
        <taxon>Bacillati</taxon>
        <taxon>Bacillota</taxon>
        <taxon>Bacilli</taxon>
        <taxon>Lactobacillales</taxon>
        <taxon>Enterococcaceae</taxon>
        <taxon>Enterococcus</taxon>
    </lineage>
</organism>
<keyword evidence="2" id="KW-0175">Coiled coil</keyword>
<feature type="repeat" description="TPR" evidence="1">
    <location>
        <begin position="48"/>
        <end position="81"/>
    </location>
</feature>
<sequence>MFSFFKKEKKPTETPAVPLTAEESQEAEALIATLESQLQAEPDIDEQAKLYEALGLAQAKLSRTEEAINALEKSLQAKKSIGDGYKKLMSLYNAQRAAAARNGDDAKIDYYMDKMEEMRQIAKQLTISGN</sequence>
<evidence type="ECO:0000313" key="4">
    <source>
        <dbReference type="EMBL" id="RHK05974.1"/>
    </source>
</evidence>
<proteinExistence type="predicted"/>
<evidence type="ECO:0000313" key="5">
    <source>
        <dbReference type="Proteomes" id="UP000286288"/>
    </source>
</evidence>
<reference evidence="4 5" key="1">
    <citation type="submission" date="2018-08" db="EMBL/GenBank/DDBJ databases">
        <title>A genome reference for cultivated species of the human gut microbiota.</title>
        <authorList>
            <person name="Zou Y."/>
            <person name="Xue W."/>
            <person name="Luo G."/>
        </authorList>
    </citation>
    <scope>NUCLEOTIDE SEQUENCE [LARGE SCALE GENOMIC DNA]</scope>
    <source>
        <strain evidence="4 5">AF48-16</strain>
    </source>
</reference>
<comment type="caution">
    <text evidence="4">The sequence shown here is derived from an EMBL/GenBank/DDBJ whole genome shotgun (WGS) entry which is preliminary data.</text>
</comment>
<dbReference type="Gene3D" id="1.25.40.10">
    <property type="entry name" value="Tetratricopeptide repeat domain"/>
    <property type="match status" value="1"/>
</dbReference>
<accession>A0A415ESD3</accession>
<dbReference type="InterPro" id="IPR019734">
    <property type="entry name" value="TPR_rpt"/>
</dbReference>
<feature type="region of interest" description="Disordered" evidence="3">
    <location>
        <begin position="1"/>
        <end position="22"/>
    </location>
</feature>
<protein>
    <submittedName>
        <fullName evidence="4">Tetratricopeptide repeat protein</fullName>
    </submittedName>
</protein>
<dbReference type="SUPFAM" id="SSF48452">
    <property type="entry name" value="TPR-like"/>
    <property type="match status" value="1"/>
</dbReference>
<dbReference type="PROSITE" id="PS50005">
    <property type="entry name" value="TPR"/>
    <property type="match status" value="1"/>
</dbReference>
<dbReference type="Proteomes" id="UP000286288">
    <property type="component" value="Unassembled WGS sequence"/>
</dbReference>